<dbReference type="Proteomes" id="UP000254161">
    <property type="component" value="Unassembled WGS sequence"/>
</dbReference>
<reference evidence="2 3" key="1">
    <citation type="submission" date="2018-06" db="EMBL/GenBank/DDBJ databases">
        <authorList>
            <consortium name="Pathogen Informatics"/>
            <person name="Doyle S."/>
        </authorList>
    </citation>
    <scope>NUCLEOTIDE SEQUENCE [LARGE SCALE GENOMIC DNA]</scope>
    <source>
        <strain evidence="2 3">NCTC12264</strain>
    </source>
</reference>
<evidence type="ECO:0000313" key="2">
    <source>
        <dbReference type="EMBL" id="SUX26398.1"/>
    </source>
</evidence>
<dbReference type="Pfam" id="PF18643">
    <property type="entry name" value="RE_BsaWI"/>
    <property type="match status" value="1"/>
</dbReference>
<dbReference type="EMBL" id="UFUZ01000001">
    <property type="protein sequence ID" value="SUX26398.1"/>
    <property type="molecule type" value="Genomic_DNA"/>
</dbReference>
<evidence type="ECO:0000313" key="3">
    <source>
        <dbReference type="Proteomes" id="UP000254161"/>
    </source>
</evidence>
<sequence>MLNKIEIKTLQEIENKYYMQPMLESIIKDLKNNKLNLQEVFNNLYGYLLNSKEAVEKLLKERVNRNEIKDISQARKSIAGSAFSNLIVWVFLKNKESKNIDKDIFITNKISQIPHFKDLFYIKVGEETQKPDVDLVIYRLDSKQNLASCLILSLKTSLRERAGQTYKWKLLMEIANTESSIKEKYNISYNPPIQPLVCFATVNFYNEINNPQHRGMFKFFDCAFIGKNIQTGDFIKPLSYMLDYIEEQL</sequence>
<gene>
    <name evidence="2" type="ORF">NCTC12264_00623</name>
</gene>
<dbReference type="InterPro" id="IPR038365">
    <property type="entry name" value="EcoRII_C_sf"/>
</dbReference>
<organism evidence="2 3">
    <name type="scientific">Campylobacter upsaliensis</name>
    <dbReference type="NCBI Taxonomy" id="28080"/>
    <lineage>
        <taxon>Bacteria</taxon>
        <taxon>Pseudomonadati</taxon>
        <taxon>Campylobacterota</taxon>
        <taxon>Epsilonproteobacteria</taxon>
        <taxon>Campylobacterales</taxon>
        <taxon>Campylobacteraceae</taxon>
        <taxon>Campylobacter</taxon>
    </lineage>
</organism>
<dbReference type="RefSeq" id="WP_115629467.1">
    <property type="nucleotide sequence ID" value="NZ_UFUZ01000001.1"/>
</dbReference>
<proteinExistence type="predicted"/>
<evidence type="ECO:0000259" key="1">
    <source>
        <dbReference type="Pfam" id="PF18643"/>
    </source>
</evidence>
<dbReference type="AlphaFoldDB" id="A0A381EHA6"/>
<feature type="domain" description="BsaWI restriction endonuclease type 2" evidence="1">
    <location>
        <begin position="111"/>
        <end position="185"/>
    </location>
</feature>
<dbReference type="InterPro" id="IPR041551">
    <property type="entry name" value="RE_BsaWI"/>
</dbReference>
<dbReference type="Gene3D" id="3.40.91.80">
    <property type="match status" value="1"/>
</dbReference>
<protein>
    <recommendedName>
        <fullName evidence="1">BsaWI restriction endonuclease type 2 domain-containing protein</fullName>
    </recommendedName>
</protein>
<accession>A0A381EHA6</accession>
<name>A0A381EHA6_CAMUP</name>